<evidence type="ECO:0000313" key="2">
    <source>
        <dbReference type="Proteomes" id="UP000001430"/>
    </source>
</evidence>
<dbReference type="KEGG" id="pmg:P9301_16011"/>
<dbReference type="RefSeq" id="WP_011863524.1">
    <property type="nucleotide sequence ID" value="NC_009091.1"/>
</dbReference>
<dbReference type="AlphaFoldDB" id="A3PEP9"/>
<organism evidence="1 2">
    <name type="scientific">Prochlorococcus marinus (strain MIT 9301)</name>
    <dbReference type="NCBI Taxonomy" id="167546"/>
    <lineage>
        <taxon>Bacteria</taxon>
        <taxon>Bacillati</taxon>
        <taxon>Cyanobacteriota</taxon>
        <taxon>Cyanophyceae</taxon>
        <taxon>Synechococcales</taxon>
        <taxon>Prochlorococcaceae</taxon>
        <taxon>Prochlorococcus</taxon>
    </lineage>
</organism>
<gene>
    <name evidence="1" type="ordered locus">P9301_16011</name>
</gene>
<reference evidence="1 2" key="1">
    <citation type="journal article" date="2007" name="PLoS Genet.">
        <title>Patterns and implications of gene gain and loss in the evolution of Prochlorococcus.</title>
        <authorList>
            <person name="Kettler G.C."/>
            <person name="Martiny A.C."/>
            <person name="Huang K."/>
            <person name="Zucker J."/>
            <person name="Coleman M.L."/>
            <person name="Rodrigue S."/>
            <person name="Chen F."/>
            <person name="Lapidus A."/>
            <person name="Ferriera S."/>
            <person name="Johnson J."/>
            <person name="Steglich C."/>
            <person name="Church G.M."/>
            <person name="Richardson P."/>
            <person name="Chisholm S.W."/>
        </authorList>
    </citation>
    <scope>NUCLEOTIDE SEQUENCE [LARGE SCALE GENOMIC DNA]</scope>
    <source>
        <strain evidence="1 2">MIT 9301</strain>
    </source>
</reference>
<dbReference type="EMBL" id="CP000576">
    <property type="protein sequence ID" value="ABO18224.1"/>
    <property type="molecule type" value="Genomic_DNA"/>
</dbReference>
<dbReference type="Proteomes" id="UP000001430">
    <property type="component" value="Chromosome"/>
</dbReference>
<keyword evidence="2" id="KW-1185">Reference proteome</keyword>
<accession>A3PEP9</accession>
<evidence type="ECO:0000313" key="1">
    <source>
        <dbReference type="EMBL" id="ABO18224.1"/>
    </source>
</evidence>
<sequence length="56" mass="6529">MTCGNLIKNKIQHAFGSLFETLSIERKLTDAQMECMQFGICDYAPRQVKKVPFFHY</sequence>
<proteinExistence type="predicted"/>
<dbReference type="HOGENOM" id="CLU_3010668_0_0_3"/>
<protein>
    <submittedName>
        <fullName evidence="1">Uncharacterized protein</fullName>
    </submittedName>
</protein>
<name>A3PEP9_PROM0</name>